<evidence type="ECO:0000313" key="3">
    <source>
        <dbReference type="Proteomes" id="UP000015241"/>
    </source>
</evidence>
<reference evidence="2 3" key="1">
    <citation type="journal article" date="2012" name="Science">
        <title>The Paleozoic origin of enzymatic lignin decomposition reconstructed from 31 fungal genomes.</title>
        <authorList>
            <person name="Floudas D."/>
            <person name="Binder M."/>
            <person name="Riley R."/>
            <person name="Barry K."/>
            <person name="Blanchette R.A."/>
            <person name="Henrissat B."/>
            <person name="Martinez A.T."/>
            <person name="Otillar R."/>
            <person name="Spatafora J.W."/>
            <person name="Yadav J.S."/>
            <person name="Aerts A."/>
            <person name="Benoit I."/>
            <person name="Boyd A."/>
            <person name="Carlson A."/>
            <person name="Copeland A."/>
            <person name="Coutinho P.M."/>
            <person name="de Vries R.P."/>
            <person name="Ferreira P."/>
            <person name="Findley K."/>
            <person name="Foster B."/>
            <person name="Gaskell J."/>
            <person name="Glotzer D."/>
            <person name="Gorecki P."/>
            <person name="Heitman J."/>
            <person name="Hesse C."/>
            <person name="Hori C."/>
            <person name="Igarashi K."/>
            <person name="Jurgens J.A."/>
            <person name="Kallen N."/>
            <person name="Kersten P."/>
            <person name="Kohler A."/>
            <person name="Kuees U."/>
            <person name="Kumar T.K.A."/>
            <person name="Kuo A."/>
            <person name="LaButti K."/>
            <person name="Larrondo L.F."/>
            <person name="Lindquist E."/>
            <person name="Ling A."/>
            <person name="Lombard V."/>
            <person name="Lucas S."/>
            <person name="Lundell T."/>
            <person name="Martin R."/>
            <person name="McLaughlin D.J."/>
            <person name="Morgenstern I."/>
            <person name="Morin E."/>
            <person name="Murat C."/>
            <person name="Nagy L.G."/>
            <person name="Nolan M."/>
            <person name="Ohm R.A."/>
            <person name="Patyshakuliyeva A."/>
            <person name="Rokas A."/>
            <person name="Ruiz-Duenas F.J."/>
            <person name="Sabat G."/>
            <person name="Salamov A."/>
            <person name="Samejima M."/>
            <person name="Schmutz J."/>
            <person name="Slot J.C."/>
            <person name="St John F."/>
            <person name="Stenlid J."/>
            <person name="Sun H."/>
            <person name="Sun S."/>
            <person name="Syed K."/>
            <person name="Tsang A."/>
            <person name="Wiebenga A."/>
            <person name="Young D."/>
            <person name="Pisabarro A."/>
            <person name="Eastwood D.C."/>
            <person name="Martin F."/>
            <person name="Cullen D."/>
            <person name="Grigoriev I.V."/>
            <person name="Hibbett D.S."/>
        </authorList>
    </citation>
    <scope>NUCLEOTIDE SEQUENCE</scope>
    <source>
        <strain evidence="3">FP-58527</strain>
    </source>
</reference>
<accession>S8DVI2</accession>
<evidence type="ECO:0000259" key="1">
    <source>
        <dbReference type="Pfam" id="PF03795"/>
    </source>
</evidence>
<dbReference type="Gene3D" id="3.30.70.1060">
    <property type="entry name" value="Dimeric alpha+beta barrel"/>
    <property type="match status" value="1"/>
</dbReference>
<dbReference type="EMBL" id="KE504186">
    <property type="protein sequence ID" value="EPS96627.1"/>
    <property type="molecule type" value="Genomic_DNA"/>
</dbReference>
<dbReference type="InParanoid" id="S8DVI2"/>
<keyword evidence="3" id="KW-1185">Reference proteome</keyword>
<dbReference type="AlphaFoldDB" id="S8DVI2"/>
<dbReference type="eggNOG" id="ENOG502RD5M">
    <property type="taxonomic scope" value="Eukaryota"/>
</dbReference>
<dbReference type="SUPFAM" id="SSF54909">
    <property type="entry name" value="Dimeric alpha+beta barrel"/>
    <property type="match status" value="1"/>
</dbReference>
<evidence type="ECO:0000313" key="2">
    <source>
        <dbReference type="EMBL" id="EPS96627.1"/>
    </source>
</evidence>
<protein>
    <recommendedName>
        <fullName evidence="1">YCII-related domain-containing protein</fullName>
    </recommendedName>
</protein>
<dbReference type="OrthoDB" id="5519740at2759"/>
<dbReference type="PANTHER" id="PTHR33606:SF3">
    <property type="entry name" value="PROTEIN YCII"/>
    <property type="match status" value="1"/>
</dbReference>
<gene>
    <name evidence="2" type="ORF">FOMPIDRAFT_1053124</name>
</gene>
<organism evidence="2 3">
    <name type="scientific">Fomitopsis schrenkii</name>
    <name type="common">Brown rot fungus</name>
    <dbReference type="NCBI Taxonomy" id="2126942"/>
    <lineage>
        <taxon>Eukaryota</taxon>
        <taxon>Fungi</taxon>
        <taxon>Dikarya</taxon>
        <taxon>Basidiomycota</taxon>
        <taxon>Agaricomycotina</taxon>
        <taxon>Agaricomycetes</taxon>
        <taxon>Polyporales</taxon>
        <taxon>Fomitopsis</taxon>
    </lineage>
</organism>
<dbReference type="HOGENOM" id="CLU_110355_2_1_1"/>
<dbReference type="InterPro" id="IPR005545">
    <property type="entry name" value="YCII"/>
</dbReference>
<dbReference type="InterPro" id="IPR011008">
    <property type="entry name" value="Dimeric_a/b-barrel"/>
</dbReference>
<dbReference type="InterPro" id="IPR051807">
    <property type="entry name" value="Sec-metab_biosynth-assoc"/>
</dbReference>
<feature type="domain" description="YCII-related" evidence="1">
    <location>
        <begin position="7"/>
        <end position="100"/>
    </location>
</feature>
<dbReference type="Proteomes" id="UP000015241">
    <property type="component" value="Unassembled WGS sequence"/>
</dbReference>
<proteinExistence type="predicted"/>
<sequence length="109" mass="12008">MPDLQVSYCLWAPDHKTDAAAQKRLTLQNEHSAYFEALRAKGAILYGGAITTEDVQLPLTARPDFAGSVVVYKAASLEAVWELVEGDPFYKEGVWDKDAIKIVPVLSRA</sequence>
<name>S8DVI2_FOMSC</name>
<dbReference type="Pfam" id="PF03795">
    <property type="entry name" value="YCII"/>
    <property type="match status" value="1"/>
</dbReference>
<dbReference type="PANTHER" id="PTHR33606">
    <property type="entry name" value="PROTEIN YCII"/>
    <property type="match status" value="1"/>
</dbReference>